<dbReference type="Pfam" id="PF13376">
    <property type="entry name" value="OmdA"/>
    <property type="match status" value="1"/>
</dbReference>
<dbReference type="KEGG" id="tsph:KIH39_18010"/>
<reference evidence="2" key="1">
    <citation type="submission" date="2021-05" db="EMBL/GenBank/DDBJ databases">
        <title>Complete genome sequence of the cellulolytic planctomycete Telmatocola sphagniphila SP2T and characterization of the first cellulase from planctomycetes.</title>
        <authorList>
            <person name="Rakitin A.L."/>
            <person name="Beletsky A.V."/>
            <person name="Naumoff D.G."/>
            <person name="Kulichevskaya I.S."/>
            <person name="Mardanov A.V."/>
            <person name="Ravin N.V."/>
            <person name="Dedysh S.N."/>
        </authorList>
    </citation>
    <scope>NUCLEOTIDE SEQUENCE</scope>
    <source>
        <strain evidence="2">SP2T</strain>
    </source>
</reference>
<evidence type="ECO:0000259" key="1">
    <source>
        <dbReference type="Pfam" id="PF08818"/>
    </source>
</evidence>
<dbReference type="PIRSF" id="PIRSF021308">
    <property type="entry name" value="UCP021308"/>
    <property type="match status" value="1"/>
</dbReference>
<sequence length="195" mass="22636">MSQPNPKVDFYFDKPSPWQEAYRELRKIALRCDLAEELKWGNACYQFEGKNIMLIHGFKEYCAFLFFKGALLKDPQGILIQQTKTVQAPRQIRFTSTAQIKKLSKVLQTYILEAIAVEQAGLKVQLKKTSEFEVPEELRRAFKTDAKFDEAFHSLTPGRQRAYLLFFAAAKQAKTREARIEKYREKILSGRGMDD</sequence>
<organism evidence="2 3">
    <name type="scientific">Telmatocola sphagniphila</name>
    <dbReference type="NCBI Taxonomy" id="1123043"/>
    <lineage>
        <taxon>Bacteria</taxon>
        <taxon>Pseudomonadati</taxon>
        <taxon>Planctomycetota</taxon>
        <taxon>Planctomycetia</taxon>
        <taxon>Gemmatales</taxon>
        <taxon>Gemmataceae</taxon>
    </lineage>
</organism>
<dbReference type="SUPFAM" id="SSF159888">
    <property type="entry name" value="YdhG-like"/>
    <property type="match status" value="1"/>
</dbReference>
<protein>
    <submittedName>
        <fullName evidence="2">YdeI/OmpD-associated family protein</fullName>
    </submittedName>
</protein>
<name>A0A8E6B589_9BACT</name>
<dbReference type="InterPro" id="IPR014922">
    <property type="entry name" value="YdhG-like"/>
</dbReference>
<dbReference type="Gene3D" id="3.90.1150.200">
    <property type="match status" value="1"/>
</dbReference>
<dbReference type="EMBL" id="CP074694">
    <property type="protein sequence ID" value="QVL30738.1"/>
    <property type="molecule type" value="Genomic_DNA"/>
</dbReference>
<dbReference type="Proteomes" id="UP000676194">
    <property type="component" value="Chromosome"/>
</dbReference>
<dbReference type="RefSeq" id="WP_213494621.1">
    <property type="nucleotide sequence ID" value="NZ_CP074694.1"/>
</dbReference>
<evidence type="ECO:0000313" key="3">
    <source>
        <dbReference type="Proteomes" id="UP000676194"/>
    </source>
</evidence>
<dbReference type="InterPro" id="IPR016786">
    <property type="entry name" value="YdeI_bac"/>
</dbReference>
<dbReference type="Pfam" id="PF08818">
    <property type="entry name" value="DUF1801"/>
    <property type="match status" value="1"/>
</dbReference>
<accession>A0A8E6B589</accession>
<proteinExistence type="predicted"/>
<gene>
    <name evidence="2" type="ORF">KIH39_18010</name>
</gene>
<feature type="domain" description="YdhG-like" evidence="1">
    <location>
        <begin position="18"/>
        <end position="115"/>
    </location>
</feature>
<dbReference type="AlphaFoldDB" id="A0A8E6B589"/>
<keyword evidence="3" id="KW-1185">Reference proteome</keyword>
<evidence type="ECO:0000313" key="2">
    <source>
        <dbReference type="EMBL" id="QVL30738.1"/>
    </source>
</evidence>